<dbReference type="OrthoDB" id="9808480at2"/>
<accession>A0A261ER63</accession>
<evidence type="ECO:0000259" key="1">
    <source>
        <dbReference type="Pfam" id="PF13649"/>
    </source>
</evidence>
<dbReference type="AlphaFoldDB" id="A0A261ER63"/>
<dbReference type="RefSeq" id="WP_094661479.1">
    <property type="nucleotide sequence ID" value="NZ_MWWR01000020.1"/>
</dbReference>
<protein>
    <recommendedName>
        <fullName evidence="1">Methyltransferase domain-containing protein</fullName>
    </recommendedName>
</protein>
<keyword evidence="3" id="KW-1185">Reference proteome</keyword>
<organism evidence="2 3">
    <name type="scientific">Pseudoscardovia radai</name>
    <dbReference type="NCBI Taxonomy" id="987066"/>
    <lineage>
        <taxon>Bacteria</taxon>
        <taxon>Bacillati</taxon>
        <taxon>Actinomycetota</taxon>
        <taxon>Actinomycetes</taxon>
        <taxon>Bifidobacteriales</taxon>
        <taxon>Bifidobacteriaceae</taxon>
        <taxon>Pseudoscardovia</taxon>
    </lineage>
</organism>
<evidence type="ECO:0000313" key="2">
    <source>
        <dbReference type="EMBL" id="OZG49347.1"/>
    </source>
</evidence>
<comment type="caution">
    <text evidence="2">The sequence shown here is derived from an EMBL/GenBank/DDBJ whole genome shotgun (WGS) entry which is preliminary data.</text>
</comment>
<dbReference type="Proteomes" id="UP000216725">
    <property type="component" value="Unassembled WGS sequence"/>
</dbReference>
<gene>
    <name evidence="2" type="ORF">PSRA_1688</name>
</gene>
<reference evidence="2 3" key="1">
    <citation type="journal article" date="2017" name="BMC Genomics">
        <title>Comparative genomic and phylogenomic analyses of the Bifidobacteriaceae family.</title>
        <authorList>
            <person name="Lugli G.A."/>
            <person name="Milani C."/>
            <person name="Turroni F."/>
            <person name="Duranti S."/>
            <person name="Mancabelli L."/>
            <person name="Mangifesta M."/>
            <person name="Ferrario C."/>
            <person name="Modesto M."/>
            <person name="Mattarelli P."/>
            <person name="Jiri K."/>
            <person name="van Sinderen D."/>
            <person name="Ventura M."/>
        </authorList>
    </citation>
    <scope>NUCLEOTIDE SEQUENCE [LARGE SCALE GENOMIC DNA]</scope>
    <source>
        <strain evidence="2 3">DSM 24742</strain>
    </source>
</reference>
<dbReference type="EMBL" id="MWWR01000020">
    <property type="protein sequence ID" value="OZG49347.1"/>
    <property type="molecule type" value="Genomic_DNA"/>
</dbReference>
<name>A0A261ER63_9BIFI</name>
<dbReference type="InterPro" id="IPR029063">
    <property type="entry name" value="SAM-dependent_MTases_sf"/>
</dbReference>
<dbReference type="Gene3D" id="3.40.50.150">
    <property type="entry name" value="Vaccinia Virus protein VP39"/>
    <property type="match status" value="1"/>
</dbReference>
<sequence length="247" mass="26709">MSTFTDLYQGHATILDDTQAARPNIYESRLRLLHHALVTRPDGTGADPGAILSIGVGSGIFETLLAQRYGIHVSQAIEPSAALADQARAKGLDVTEATAQDFDYGGAPYDTIVYNGSSFGFIPDDEIVGTFRRNREALAPGGRLVLTDVPAESALGIILRVRQEAGIPDALAQELLKGTAFFNVTEHSYKPYWHEIPWYEAALREAGFSSFGYWQTVIENPPYQNDAPSDPVAGYTAGNYVAIVAGE</sequence>
<dbReference type="SUPFAM" id="SSF53335">
    <property type="entry name" value="S-adenosyl-L-methionine-dependent methyltransferases"/>
    <property type="match status" value="1"/>
</dbReference>
<proteinExistence type="predicted"/>
<feature type="domain" description="Methyltransferase" evidence="1">
    <location>
        <begin position="51"/>
        <end position="142"/>
    </location>
</feature>
<evidence type="ECO:0000313" key="3">
    <source>
        <dbReference type="Proteomes" id="UP000216725"/>
    </source>
</evidence>
<dbReference type="CDD" id="cd02440">
    <property type="entry name" value="AdoMet_MTases"/>
    <property type="match status" value="1"/>
</dbReference>
<dbReference type="InterPro" id="IPR041698">
    <property type="entry name" value="Methyltransf_25"/>
</dbReference>
<dbReference type="Pfam" id="PF13649">
    <property type="entry name" value="Methyltransf_25"/>
    <property type="match status" value="1"/>
</dbReference>